<proteinExistence type="predicted"/>
<sequence>MPESQAVQSQISSYISKFLKDHFGENPEEMEVQFHPPYLLIHLNGFLLPPEKMLLDRQENKRVLESRDLMMNSLKNDFLEGLGSVSDFKGKELFFDWNLDKESALLLVIAGNTDAESDFSAPLGVLEGPIKDIIEMNSSLTQKKPEKTELFWLNSDILLIKRTGILVEIEKQLIKNGATDKLKLAKRPLEYRITKFFNLDHFLPSPVEEIFVDWDFHQEYSYMVLILKRSTS</sequence>
<organism evidence="2 3">
    <name type="scientific">Planomicrobium okeanokoites</name>
    <name type="common">Planococcus okeanokoites</name>
    <name type="synonym">Flavobacterium okeanokoites</name>
    <dbReference type="NCBI Taxonomy" id="244"/>
    <lineage>
        <taxon>Bacteria</taxon>
        <taxon>Bacillati</taxon>
        <taxon>Bacillota</taxon>
        <taxon>Bacilli</taxon>
        <taxon>Bacillales</taxon>
        <taxon>Caryophanaceae</taxon>
        <taxon>Planomicrobium</taxon>
    </lineage>
</organism>
<dbReference type="Pfam" id="PF10057">
    <property type="entry name" value="MpsC"/>
    <property type="match status" value="1"/>
</dbReference>
<dbReference type="RefSeq" id="WP_117312248.1">
    <property type="nucleotide sequence ID" value="NZ_JBHRUJ010000016.1"/>
</dbReference>
<dbReference type="InterPro" id="IPR018745">
    <property type="entry name" value="MpsC"/>
</dbReference>
<dbReference type="Proteomes" id="UP001595625">
    <property type="component" value="Unassembled WGS sequence"/>
</dbReference>
<keyword evidence="3" id="KW-1185">Reference proteome</keyword>
<comment type="caution">
    <text evidence="2">The sequence shown here is derived from an EMBL/GenBank/DDBJ whole genome shotgun (WGS) entry which is preliminary data.</text>
</comment>
<protein>
    <submittedName>
        <fullName evidence="2">Na-translocating system protein MpsC family protein</fullName>
    </submittedName>
</protein>
<name>A0ABV7KQ20_PLAOK</name>
<evidence type="ECO:0000259" key="1">
    <source>
        <dbReference type="Pfam" id="PF10057"/>
    </source>
</evidence>
<dbReference type="EMBL" id="JBHRUJ010000016">
    <property type="protein sequence ID" value="MFC3211607.1"/>
    <property type="molecule type" value="Genomic_DNA"/>
</dbReference>
<evidence type="ECO:0000313" key="2">
    <source>
        <dbReference type="EMBL" id="MFC3211607.1"/>
    </source>
</evidence>
<accession>A0ABV7KQ20</accession>
<feature type="domain" description="Na+-translocating membrane potential-generating system MpsC" evidence="1">
    <location>
        <begin position="6"/>
        <end position="108"/>
    </location>
</feature>
<gene>
    <name evidence="2" type="ORF">ACFOEJ_11025</name>
</gene>
<evidence type="ECO:0000313" key="3">
    <source>
        <dbReference type="Proteomes" id="UP001595625"/>
    </source>
</evidence>
<reference evidence="3" key="1">
    <citation type="journal article" date="2019" name="Int. J. Syst. Evol. Microbiol.">
        <title>The Global Catalogue of Microorganisms (GCM) 10K type strain sequencing project: providing services to taxonomists for standard genome sequencing and annotation.</title>
        <authorList>
            <consortium name="The Broad Institute Genomics Platform"/>
            <consortium name="The Broad Institute Genome Sequencing Center for Infectious Disease"/>
            <person name="Wu L."/>
            <person name="Ma J."/>
        </authorList>
    </citation>
    <scope>NUCLEOTIDE SEQUENCE [LARGE SCALE GENOMIC DNA]</scope>
    <source>
        <strain evidence="3">CCM 320</strain>
    </source>
</reference>